<comment type="caution">
    <text evidence="2">The sequence shown here is derived from an EMBL/GenBank/DDBJ whole genome shotgun (WGS) entry which is preliminary data.</text>
</comment>
<dbReference type="EMBL" id="LMWW01000013">
    <property type="protein sequence ID" value="KUN85432.1"/>
    <property type="molecule type" value="Genomic_DNA"/>
</dbReference>
<protein>
    <submittedName>
        <fullName evidence="2">Uncharacterized protein</fullName>
    </submittedName>
</protein>
<dbReference type="AlphaFoldDB" id="A0A101T411"/>
<evidence type="ECO:0000256" key="1">
    <source>
        <dbReference type="SAM" id="MobiDB-lite"/>
    </source>
</evidence>
<name>A0A101T411_9ACTN</name>
<evidence type="ECO:0000313" key="2">
    <source>
        <dbReference type="EMBL" id="KUN85432.1"/>
    </source>
</evidence>
<gene>
    <name evidence="2" type="ORF">AQJ64_12030</name>
</gene>
<proteinExistence type="predicted"/>
<dbReference type="STRING" id="1943.AQJ64_12030"/>
<reference evidence="2 3" key="1">
    <citation type="submission" date="2015-10" db="EMBL/GenBank/DDBJ databases">
        <title>Draft genome sequence of Streptomyces griseoruber DSM 40281, type strain for the species Streptomyces griseoruber.</title>
        <authorList>
            <person name="Ruckert C."/>
            <person name="Winkler A."/>
            <person name="Kalinowski J."/>
            <person name="Kampfer P."/>
            <person name="Glaeser S."/>
        </authorList>
    </citation>
    <scope>NUCLEOTIDE SEQUENCE [LARGE SCALE GENOMIC DNA]</scope>
    <source>
        <strain evidence="2 3">DSM 40281</strain>
    </source>
</reference>
<feature type="region of interest" description="Disordered" evidence="1">
    <location>
        <begin position="18"/>
        <end position="90"/>
    </location>
</feature>
<keyword evidence="3" id="KW-1185">Reference proteome</keyword>
<sequence length="238" mass="25153">MAETRTPDLFDRLLARTGTVSRPDAVAPLARPRTAMPYERLPAAAPTETEAETYAAAPSRPVPEASAARQATAQAGPQRAAPAPRPSVLSRIERTLRSIETVRTVSPGAPSREQGAAPDVLRSVVERLVPSAAAAAEAVEQPLYRRPVADTPARTPSVRPAAAAPTRSAALPSAPRTAGEVRRREAQAAPAEPSVQITIGRLEVTTAAPEPKRERDGRTGRPEPAVGLAAFLDRREAR</sequence>
<evidence type="ECO:0000313" key="3">
    <source>
        <dbReference type="Proteomes" id="UP000052982"/>
    </source>
</evidence>
<dbReference type="Proteomes" id="UP000052982">
    <property type="component" value="Unassembled WGS sequence"/>
</dbReference>
<feature type="compositionally biased region" description="Low complexity" evidence="1">
    <location>
        <begin position="42"/>
        <end position="82"/>
    </location>
</feature>
<accession>A0A101T411</accession>
<feature type="compositionally biased region" description="Basic and acidic residues" evidence="1">
    <location>
        <begin position="210"/>
        <end position="221"/>
    </location>
</feature>
<dbReference type="RefSeq" id="WP_055632214.1">
    <property type="nucleotide sequence ID" value="NZ_KQ948765.1"/>
</dbReference>
<feature type="compositionally biased region" description="Low complexity" evidence="1">
    <location>
        <begin position="151"/>
        <end position="176"/>
    </location>
</feature>
<feature type="region of interest" description="Disordered" evidence="1">
    <location>
        <begin position="146"/>
        <end position="238"/>
    </location>
</feature>
<organism evidence="2 3">
    <name type="scientific">Streptomyces griseoruber</name>
    <dbReference type="NCBI Taxonomy" id="1943"/>
    <lineage>
        <taxon>Bacteria</taxon>
        <taxon>Bacillati</taxon>
        <taxon>Actinomycetota</taxon>
        <taxon>Actinomycetes</taxon>
        <taxon>Kitasatosporales</taxon>
        <taxon>Streptomycetaceae</taxon>
        <taxon>Streptomyces</taxon>
    </lineage>
</organism>
<dbReference type="OrthoDB" id="4250485at2"/>